<proteinExistence type="predicted"/>
<accession>A0A371ATE5</accession>
<dbReference type="Proteomes" id="UP000255036">
    <property type="component" value="Unassembled WGS sequence"/>
</dbReference>
<dbReference type="InterPro" id="IPR051553">
    <property type="entry name" value="Ran_GTPase-activating"/>
</dbReference>
<evidence type="ECO:0000313" key="2">
    <source>
        <dbReference type="Proteomes" id="UP000255036"/>
    </source>
</evidence>
<dbReference type="EMBL" id="QRCT01000045">
    <property type="protein sequence ID" value="RDU22845.1"/>
    <property type="molecule type" value="Genomic_DNA"/>
</dbReference>
<gene>
    <name evidence="1" type="ORF">DWV06_12940</name>
</gene>
<evidence type="ECO:0000313" key="1">
    <source>
        <dbReference type="EMBL" id="RDU22845.1"/>
    </source>
</evidence>
<sequence length="341" mass="37325">MMKKRTIGITGLVLLLLIIAIVIISSLKSKTDSKLPFEPVDKKRAEIEPYQNLVAIGSFHMIGVKSDRTVYSWGENTKGQCNTKDWTDIVAVSADDEISVGLKSDGTVVATGLNDLGQCETGAWTDIIEVAVCGTHVLGLKSDGTVVATGKVIPTDGAGEETIETRNEMVKDWNNIRHVIAYKNVAIGIKSDGTTVWSDYISGMPYKNMLEKGSYEGWNNILEIKRKMFYWMGLTTDGIVKLSDKVGNKTAEEWKNIVDIAAGEEHYAGLKSNGTVVAAGSNDDKQCDVKKWRNILAIYAGGYTTIALKEDGTLIFSGDTTKTITENPEPGQMNPKEWDLF</sequence>
<dbReference type="PANTHER" id="PTHR45982">
    <property type="entry name" value="REGULATOR OF CHROMOSOME CONDENSATION"/>
    <property type="match status" value="1"/>
</dbReference>
<dbReference type="SUPFAM" id="SSF50985">
    <property type="entry name" value="RCC1/BLIP-II"/>
    <property type="match status" value="1"/>
</dbReference>
<reference evidence="1 2" key="1">
    <citation type="submission" date="2018-07" db="EMBL/GenBank/DDBJ databases">
        <title>Anaerosacharophilus polymeroproducens gen. nov. sp. nov., an anaerobic bacterium isolated from salt field.</title>
        <authorList>
            <person name="Kim W."/>
            <person name="Yang S.-H."/>
            <person name="Oh J."/>
            <person name="Lee J.-H."/>
            <person name="Kwon K.K."/>
        </authorList>
    </citation>
    <scope>NUCLEOTIDE SEQUENCE [LARGE SCALE GENOMIC DNA]</scope>
    <source>
        <strain evidence="1 2">MCWD5</strain>
    </source>
</reference>
<keyword evidence="2" id="KW-1185">Reference proteome</keyword>
<dbReference type="Gene3D" id="2.130.10.30">
    <property type="entry name" value="Regulator of chromosome condensation 1/beta-lactamase-inhibitor protein II"/>
    <property type="match status" value="2"/>
</dbReference>
<dbReference type="AlphaFoldDB" id="A0A371ATE5"/>
<comment type="caution">
    <text evidence="1">The sequence shown here is derived from an EMBL/GenBank/DDBJ whole genome shotgun (WGS) entry which is preliminary data.</text>
</comment>
<dbReference type="PANTHER" id="PTHR45982:SF1">
    <property type="entry name" value="REGULATOR OF CHROMOSOME CONDENSATION"/>
    <property type="match status" value="1"/>
</dbReference>
<name>A0A371ATE5_9FIRM</name>
<protein>
    <recommendedName>
        <fullName evidence="3">Chromosome condensation regulator</fullName>
    </recommendedName>
</protein>
<dbReference type="Pfam" id="PF13540">
    <property type="entry name" value="RCC1_2"/>
    <property type="match status" value="2"/>
</dbReference>
<organism evidence="1 2">
    <name type="scientific">Anaerosacchariphilus polymeriproducens</name>
    <dbReference type="NCBI Taxonomy" id="1812858"/>
    <lineage>
        <taxon>Bacteria</taxon>
        <taxon>Bacillati</taxon>
        <taxon>Bacillota</taxon>
        <taxon>Clostridia</taxon>
        <taxon>Lachnospirales</taxon>
        <taxon>Lachnospiraceae</taxon>
        <taxon>Anaerosacchariphilus</taxon>
    </lineage>
</organism>
<dbReference type="InterPro" id="IPR009091">
    <property type="entry name" value="RCC1/BLIP-II"/>
</dbReference>
<evidence type="ECO:0008006" key="3">
    <source>
        <dbReference type="Google" id="ProtNLM"/>
    </source>
</evidence>